<dbReference type="EMBL" id="CP045350">
    <property type="protein sequence ID" value="QFT26861.1"/>
    <property type="molecule type" value="Genomic_DNA"/>
</dbReference>
<keyword evidence="7" id="KW-1185">Reference proteome</keyword>
<dbReference type="PANTHER" id="PTHR36926:SF1">
    <property type="entry name" value="COLICIN V PRODUCTION PROTEIN"/>
    <property type="match status" value="1"/>
</dbReference>
<dbReference type="KEGG" id="vaq:FIV01_10510"/>
<feature type="transmembrane region" description="Helical" evidence="5">
    <location>
        <begin position="32"/>
        <end position="50"/>
    </location>
</feature>
<dbReference type="GO" id="GO:0016020">
    <property type="term" value="C:membrane"/>
    <property type="evidence" value="ECO:0007669"/>
    <property type="project" value="UniProtKB-SubCell"/>
</dbReference>
<name>A0A5P9CLI5_9VIBR</name>
<keyword evidence="3 5" id="KW-1133">Transmembrane helix</keyword>
<evidence type="ECO:0000256" key="2">
    <source>
        <dbReference type="ARBA" id="ARBA00022692"/>
    </source>
</evidence>
<protein>
    <submittedName>
        <fullName evidence="6">Colicin V production protein</fullName>
    </submittedName>
</protein>
<reference evidence="6 7" key="1">
    <citation type="submission" date="2019-10" db="EMBL/GenBank/DDBJ databases">
        <title>Complete genome sequence of Vibrio sp. strain THAF100, isolated from non-filtered water from the water column of tank 6 of a marine aquarium containing stony-coral fragments. Water maintained at 26 degree C.</title>
        <authorList>
            <person name="Ruckert C."/>
            <person name="Franco A."/>
            <person name="Kalinowski J."/>
            <person name="Glaeser S."/>
        </authorList>
    </citation>
    <scope>NUCLEOTIDE SEQUENCE [LARGE SCALE GENOMIC DNA]</scope>
    <source>
        <strain evidence="6 7">THAF100</strain>
    </source>
</reference>
<dbReference type="AlphaFoldDB" id="A0A5P9CLI5"/>
<evidence type="ECO:0000313" key="7">
    <source>
        <dbReference type="Proteomes" id="UP000326936"/>
    </source>
</evidence>
<proteinExistence type="predicted"/>
<dbReference type="Proteomes" id="UP000326936">
    <property type="component" value="Chromosome"/>
</dbReference>
<evidence type="ECO:0000256" key="1">
    <source>
        <dbReference type="ARBA" id="ARBA00004141"/>
    </source>
</evidence>
<gene>
    <name evidence="6" type="primary">cvpA</name>
    <name evidence="6" type="ORF">FIV01_10510</name>
</gene>
<organism evidence="6 7">
    <name type="scientific">Vibrio aquimaris</name>
    <dbReference type="NCBI Taxonomy" id="2587862"/>
    <lineage>
        <taxon>Bacteria</taxon>
        <taxon>Pseudomonadati</taxon>
        <taxon>Pseudomonadota</taxon>
        <taxon>Gammaproteobacteria</taxon>
        <taxon>Vibrionales</taxon>
        <taxon>Vibrionaceae</taxon>
        <taxon>Vibrio</taxon>
    </lineage>
</organism>
<sequence>MLEPMNSLDVVILGVIGLSAVISLVRGFAKEALSLVIWFAAFFIASQYYAKLAVYFSNIQDDMFRNGAAIAVLFVSTLVVGAIVNYVIAQLVQKTGLSGTDRVLGVVFGGLRGVLIVSAALFFMDTFTSFSDSEWWKGSQLVPEFSRIIEPFFEHIQATSSFLSGAR</sequence>
<evidence type="ECO:0000313" key="6">
    <source>
        <dbReference type="EMBL" id="QFT26861.1"/>
    </source>
</evidence>
<feature type="transmembrane region" description="Helical" evidence="5">
    <location>
        <begin position="6"/>
        <end position="25"/>
    </location>
</feature>
<dbReference type="GO" id="GO:0009403">
    <property type="term" value="P:toxin biosynthetic process"/>
    <property type="evidence" value="ECO:0007669"/>
    <property type="project" value="InterPro"/>
</dbReference>
<evidence type="ECO:0000256" key="4">
    <source>
        <dbReference type="ARBA" id="ARBA00023136"/>
    </source>
</evidence>
<dbReference type="PANTHER" id="PTHR36926">
    <property type="entry name" value="COLICIN V PRODUCTION PROTEIN"/>
    <property type="match status" value="1"/>
</dbReference>
<feature type="transmembrane region" description="Helical" evidence="5">
    <location>
        <begin position="70"/>
        <end position="91"/>
    </location>
</feature>
<feature type="transmembrane region" description="Helical" evidence="5">
    <location>
        <begin position="103"/>
        <end position="124"/>
    </location>
</feature>
<accession>A0A5P9CLI5</accession>
<keyword evidence="4 5" id="KW-0472">Membrane</keyword>
<evidence type="ECO:0000256" key="3">
    <source>
        <dbReference type="ARBA" id="ARBA00022989"/>
    </source>
</evidence>
<dbReference type="InterPro" id="IPR003825">
    <property type="entry name" value="Colicin-V_CvpA"/>
</dbReference>
<keyword evidence="2 5" id="KW-0812">Transmembrane</keyword>
<dbReference type="InterPro" id="IPR052719">
    <property type="entry name" value="CvpA-like"/>
</dbReference>
<evidence type="ECO:0000256" key="5">
    <source>
        <dbReference type="SAM" id="Phobius"/>
    </source>
</evidence>
<comment type="subcellular location">
    <subcellularLocation>
        <location evidence="1">Membrane</location>
        <topology evidence="1">Multi-pass membrane protein</topology>
    </subcellularLocation>
</comment>
<dbReference type="Pfam" id="PF02674">
    <property type="entry name" value="Colicin_V"/>
    <property type="match status" value="1"/>
</dbReference>